<organism evidence="13 14">
    <name type="scientific">Aquimarina hainanensis</name>
    <dbReference type="NCBI Taxonomy" id="1578017"/>
    <lineage>
        <taxon>Bacteria</taxon>
        <taxon>Pseudomonadati</taxon>
        <taxon>Bacteroidota</taxon>
        <taxon>Flavobacteriia</taxon>
        <taxon>Flavobacteriales</taxon>
        <taxon>Flavobacteriaceae</taxon>
        <taxon>Aquimarina</taxon>
    </lineage>
</organism>
<dbReference type="Gene3D" id="2.40.170.20">
    <property type="entry name" value="TonB-dependent receptor, beta-barrel domain"/>
    <property type="match status" value="1"/>
</dbReference>
<feature type="domain" description="TonB-dependent receptor-like beta-barrel" evidence="11">
    <location>
        <begin position="339"/>
        <end position="765"/>
    </location>
</feature>
<dbReference type="PANTHER" id="PTHR30069:SF29">
    <property type="entry name" value="HEMOGLOBIN AND HEMOGLOBIN-HAPTOGLOBIN-BINDING PROTEIN 1-RELATED"/>
    <property type="match status" value="1"/>
</dbReference>
<sequence length="796" mass="90794">MKRYTWILVFLLGIGQLIAQDCNKSITGYVIDFHDGEALKGAIIRFNDRSIQTDETGQYTIEGLCEVSYAFTVSHEKCETKVVTLDVSEIASHTFYLEHHLNELDEVEITGEKKKTNSSQEETLGSSVLEENSSGALGDALRKITGVSSLNTGSTIVKPVIQGLNGSRVLLMNNGVRMQDMEWGDEHAPNVDVNTAGKITVVKGASALQYGGDAIGGVIIVEPEKVASKDTLYGKTIVTGATNGRGGSLSTKMIKGYESGFFIKAQGTLKRFGDVEAPDYILSNTGVFEKGGSLSIGMNKFSYGWDAFYSFYNNEIGVLASSHIGNVDDLIDAINSREPSIIRDFTYDIKNPKQDVTHHLGRLRFFKRYEELGKWTMQYDFQKNHRMEFDIRRSDDLDEIPSIDLELTTHTITSDFKYDAKYDYSWNAGVLLRYQENFADPSTQVRRLIPDYEKYDAGIFFTGEYDISSEAIIDAGVRYDFNRIDAKKFYLKSRWEERGYDRDFSDIVLEDFGTQILTNPVFDYHSISATVGVQYTYKDAYELRFNYALGQRAPNPSELFSDGLHHSAARIELGDLRMDQEMAHKFSLSIERDYKNWGWEIAPYANYINNYILLEPEGVELTIRGAFPVWGYRQADARLLGVDAKMYANWHQNWQTTHNFSLVKGKETKNDVPLINMPVPNINNAIIYQNKKWKGFKASLESQYFFEQNEYPANIEVYSLRQNENVELEINTPPPAYHLLQADMEMEFPLGEHNLLKMGLTVNNVLNTNYRNYMNRQRYFSDDLGRNFLLRLIINY</sequence>
<feature type="domain" description="TonB-dependent receptor plug" evidence="12">
    <location>
        <begin position="118"/>
        <end position="218"/>
    </location>
</feature>
<evidence type="ECO:0000256" key="3">
    <source>
        <dbReference type="ARBA" id="ARBA00022452"/>
    </source>
</evidence>
<accession>A0ABW5N0Z1</accession>
<keyword evidence="8 13" id="KW-0675">Receptor</keyword>
<dbReference type="InterPro" id="IPR036942">
    <property type="entry name" value="Beta-barrel_TonB_sf"/>
</dbReference>
<dbReference type="InterPro" id="IPR037066">
    <property type="entry name" value="Plug_dom_sf"/>
</dbReference>
<evidence type="ECO:0000256" key="10">
    <source>
        <dbReference type="RuleBase" id="RU003357"/>
    </source>
</evidence>
<proteinExistence type="inferred from homology"/>
<name>A0ABW5N0Z1_9FLAO</name>
<dbReference type="Pfam" id="PF07715">
    <property type="entry name" value="Plug"/>
    <property type="match status" value="1"/>
</dbReference>
<evidence type="ECO:0000256" key="7">
    <source>
        <dbReference type="ARBA" id="ARBA00023136"/>
    </source>
</evidence>
<evidence type="ECO:0000259" key="11">
    <source>
        <dbReference type="Pfam" id="PF00593"/>
    </source>
</evidence>
<keyword evidence="5" id="KW-0732">Signal</keyword>
<protein>
    <submittedName>
        <fullName evidence="13">TonB-dependent receptor</fullName>
    </submittedName>
</protein>
<keyword evidence="9" id="KW-0998">Cell outer membrane</keyword>
<evidence type="ECO:0000256" key="5">
    <source>
        <dbReference type="ARBA" id="ARBA00022729"/>
    </source>
</evidence>
<keyword evidence="4" id="KW-0812">Transmembrane</keyword>
<dbReference type="InterPro" id="IPR039426">
    <property type="entry name" value="TonB-dep_rcpt-like"/>
</dbReference>
<keyword evidence="6 10" id="KW-0798">TonB box</keyword>
<evidence type="ECO:0000256" key="4">
    <source>
        <dbReference type="ARBA" id="ARBA00022692"/>
    </source>
</evidence>
<comment type="subcellular location">
    <subcellularLocation>
        <location evidence="1">Cell outer membrane</location>
        <topology evidence="1">Multi-pass membrane protein</topology>
    </subcellularLocation>
</comment>
<evidence type="ECO:0000256" key="6">
    <source>
        <dbReference type="ARBA" id="ARBA00023077"/>
    </source>
</evidence>
<comment type="caution">
    <text evidence="13">The sequence shown here is derived from an EMBL/GenBank/DDBJ whole genome shotgun (WGS) entry which is preliminary data.</text>
</comment>
<gene>
    <name evidence="13" type="ORF">ACFSTE_00390</name>
</gene>
<dbReference type="Pfam" id="PF00593">
    <property type="entry name" value="TonB_dep_Rec_b-barrel"/>
    <property type="match status" value="1"/>
</dbReference>
<dbReference type="PANTHER" id="PTHR30069">
    <property type="entry name" value="TONB-DEPENDENT OUTER MEMBRANE RECEPTOR"/>
    <property type="match status" value="1"/>
</dbReference>
<reference evidence="14" key="1">
    <citation type="journal article" date="2019" name="Int. J. Syst. Evol. Microbiol.">
        <title>The Global Catalogue of Microorganisms (GCM) 10K type strain sequencing project: providing services to taxonomists for standard genome sequencing and annotation.</title>
        <authorList>
            <consortium name="The Broad Institute Genomics Platform"/>
            <consortium name="The Broad Institute Genome Sequencing Center for Infectious Disease"/>
            <person name="Wu L."/>
            <person name="Ma J."/>
        </authorList>
    </citation>
    <scope>NUCLEOTIDE SEQUENCE [LARGE SCALE GENOMIC DNA]</scope>
    <source>
        <strain evidence="14">KCTC 42423</strain>
    </source>
</reference>
<evidence type="ECO:0000256" key="8">
    <source>
        <dbReference type="ARBA" id="ARBA00023170"/>
    </source>
</evidence>
<evidence type="ECO:0000256" key="9">
    <source>
        <dbReference type="ARBA" id="ARBA00023237"/>
    </source>
</evidence>
<dbReference type="InterPro" id="IPR000531">
    <property type="entry name" value="Beta-barrel_TonB"/>
</dbReference>
<keyword evidence="2" id="KW-0813">Transport</keyword>
<keyword evidence="14" id="KW-1185">Reference proteome</keyword>
<dbReference type="InterPro" id="IPR012910">
    <property type="entry name" value="Plug_dom"/>
</dbReference>
<dbReference type="Gene3D" id="2.60.40.1120">
    <property type="entry name" value="Carboxypeptidase-like, regulatory domain"/>
    <property type="match status" value="1"/>
</dbReference>
<dbReference type="SUPFAM" id="SSF56935">
    <property type="entry name" value="Porins"/>
    <property type="match status" value="1"/>
</dbReference>
<dbReference type="Proteomes" id="UP001597459">
    <property type="component" value="Unassembled WGS sequence"/>
</dbReference>
<dbReference type="EMBL" id="JBHULX010000001">
    <property type="protein sequence ID" value="MFD2589267.1"/>
    <property type="molecule type" value="Genomic_DNA"/>
</dbReference>
<evidence type="ECO:0000259" key="12">
    <source>
        <dbReference type="Pfam" id="PF07715"/>
    </source>
</evidence>
<comment type="similarity">
    <text evidence="10">Belongs to the TonB-dependent receptor family.</text>
</comment>
<evidence type="ECO:0000256" key="2">
    <source>
        <dbReference type="ARBA" id="ARBA00022448"/>
    </source>
</evidence>
<evidence type="ECO:0000313" key="13">
    <source>
        <dbReference type="EMBL" id="MFD2589267.1"/>
    </source>
</evidence>
<dbReference type="InterPro" id="IPR008969">
    <property type="entry name" value="CarboxyPept-like_regulatory"/>
</dbReference>
<evidence type="ECO:0000256" key="1">
    <source>
        <dbReference type="ARBA" id="ARBA00004571"/>
    </source>
</evidence>
<dbReference type="RefSeq" id="WP_378257868.1">
    <property type="nucleotide sequence ID" value="NZ_JBHSJV010000001.1"/>
</dbReference>
<keyword evidence="3" id="KW-1134">Transmembrane beta strand</keyword>
<dbReference type="SUPFAM" id="SSF49464">
    <property type="entry name" value="Carboxypeptidase regulatory domain-like"/>
    <property type="match status" value="1"/>
</dbReference>
<evidence type="ECO:0000313" key="14">
    <source>
        <dbReference type="Proteomes" id="UP001597459"/>
    </source>
</evidence>
<keyword evidence="7 10" id="KW-0472">Membrane</keyword>
<dbReference type="Gene3D" id="2.170.130.10">
    <property type="entry name" value="TonB-dependent receptor, plug domain"/>
    <property type="match status" value="1"/>
</dbReference>